<dbReference type="Proteomes" id="UP000265520">
    <property type="component" value="Unassembled WGS sequence"/>
</dbReference>
<comment type="caution">
    <text evidence="1">The sequence shown here is derived from an EMBL/GenBank/DDBJ whole genome shotgun (WGS) entry which is preliminary data.</text>
</comment>
<dbReference type="AlphaFoldDB" id="A0A392PMS7"/>
<dbReference type="EMBL" id="LXQA010086266">
    <property type="protein sequence ID" value="MCI12947.1"/>
    <property type="molecule type" value="Genomic_DNA"/>
</dbReference>
<feature type="non-terminal residue" evidence="1">
    <location>
        <position position="1"/>
    </location>
</feature>
<organism evidence="1 2">
    <name type="scientific">Trifolium medium</name>
    <dbReference type="NCBI Taxonomy" id="97028"/>
    <lineage>
        <taxon>Eukaryota</taxon>
        <taxon>Viridiplantae</taxon>
        <taxon>Streptophyta</taxon>
        <taxon>Embryophyta</taxon>
        <taxon>Tracheophyta</taxon>
        <taxon>Spermatophyta</taxon>
        <taxon>Magnoliopsida</taxon>
        <taxon>eudicotyledons</taxon>
        <taxon>Gunneridae</taxon>
        <taxon>Pentapetalae</taxon>
        <taxon>rosids</taxon>
        <taxon>fabids</taxon>
        <taxon>Fabales</taxon>
        <taxon>Fabaceae</taxon>
        <taxon>Papilionoideae</taxon>
        <taxon>50 kb inversion clade</taxon>
        <taxon>NPAAA clade</taxon>
        <taxon>Hologalegina</taxon>
        <taxon>IRL clade</taxon>
        <taxon>Trifolieae</taxon>
        <taxon>Trifolium</taxon>
    </lineage>
</organism>
<protein>
    <submittedName>
        <fullName evidence="1">Uncharacterized protein</fullName>
    </submittedName>
</protein>
<evidence type="ECO:0000313" key="2">
    <source>
        <dbReference type="Proteomes" id="UP000265520"/>
    </source>
</evidence>
<name>A0A392PMS7_9FABA</name>
<accession>A0A392PMS7</accession>
<reference evidence="1 2" key="1">
    <citation type="journal article" date="2018" name="Front. Plant Sci.">
        <title>Red Clover (Trifolium pratense) and Zigzag Clover (T. medium) - A Picture of Genomic Similarities and Differences.</title>
        <authorList>
            <person name="Dluhosova J."/>
            <person name="Istvanek J."/>
            <person name="Nedelnik J."/>
            <person name="Repkova J."/>
        </authorList>
    </citation>
    <scope>NUCLEOTIDE SEQUENCE [LARGE SCALE GENOMIC DNA]</scope>
    <source>
        <strain evidence="2">cv. 10/8</strain>
        <tissue evidence="1">Leaf</tissue>
    </source>
</reference>
<proteinExistence type="predicted"/>
<evidence type="ECO:0000313" key="1">
    <source>
        <dbReference type="EMBL" id="MCI12947.1"/>
    </source>
</evidence>
<keyword evidence="2" id="KW-1185">Reference proteome</keyword>
<sequence>QAAPSAIGAAPGAIEQGFGAVFPLPAAPGVHVDCAQRRSLFTG</sequence>